<evidence type="ECO:0000313" key="2">
    <source>
        <dbReference type="Proteomes" id="UP000318431"/>
    </source>
</evidence>
<accession>A0A562RLF6</accession>
<keyword evidence="2" id="KW-1185">Reference proteome</keyword>
<reference evidence="1 2" key="1">
    <citation type="journal article" date="2015" name="Stand. Genomic Sci.">
        <title>Genomic Encyclopedia of Bacterial and Archaeal Type Strains, Phase III: the genomes of soil and plant-associated and newly described type strains.</title>
        <authorList>
            <person name="Whitman W.B."/>
            <person name="Woyke T."/>
            <person name="Klenk H.P."/>
            <person name="Zhou Y."/>
            <person name="Lilburn T.G."/>
            <person name="Beck B.J."/>
            <person name="De Vos P."/>
            <person name="Vandamme P."/>
            <person name="Eisen J.A."/>
            <person name="Garrity G."/>
            <person name="Hugenholtz P."/>
            <person name="Kyrpides N.C."/>
        </authorList>
    </citation>
    <scope>NUCLEOTIDE SEQUENCE [LARGE SCALE GENOMIC DNA]</scope>
    <source>
        <strain evidence="1 2">CGMCC 1.10822</strain>
    </source>
</reference>
<name>A0A562RLF6_9BURK</name>
<organism evidence="1 2">
    <name type="scientific">Pseudoduganella lurida</name>
    <dbReference type="NCBI Taxonomy" id="1036180"/>
    <lineage>
        <taxon>Bacteria</taxon>
        <taxon>Pseudomonadati</taxon>
        <taxon>Pseudomonadota</taxon>
        <taxon>Betaproteobacteria</taxon>
        <taxon>Burkholderiales</taxon>
        <taxon>Oxalobacteraceae</taxon>
        <taxon>Telluria group</taxon>
        <taxon>Pseudoduganella</taxon>
    </lineage>
</organism>
<proteinExistence type="predicted"/>
<dbReference type="Proteomes" id="UP000318431">
    <property type="component" value="Unassembled WGS sequence"/>
</dbReference>
<dbReference type="EMBL" id="VLLB01000001">
    <property type="protein sequence ID" value="TWI69270.1"/>
    <property type="molecule type" value="Genomic_DNA"/>
</dbReference>
<protein>
    <submittedName>
        <fullName evidence="1">Uncharacterized protein</fullName>
    </submittedName>
</protein>
<comment type="caution">
    <text evidence="1">The sequence shown here is derived from an EMBL/GenBank/DDBJ whole genome shotgun (WGS) entry which is preliminary data.</text>
</comment>
<evidence type="ECO:0000313" key="1">
    <source>
        <dbReference type="EMBL" id="TWI69270.1"/>
    </source>
</evidence>
<gene>
    <name evidence="1" type="ORF">IP91_00337</name>
</gene>
<sequence length="55" mass="6535">MPFGVPDRRWHSRNLLTSPYIELHWERCHRSLTLTLALPEAFLQTDINLITFMPV</sequence>
<dbReference type="AlphaFoldDB" id="A0A562RLF6"/>